<dbReference type="Proteomes" id="UP001549921">
    <property type="component" value="Unassembled WGS sequence"/>
</dbReference>
<feature type="domain" description="C2H2-type" evidence="13">
    <location>
        <begin position="301"/>
        <end position="328"/>
    </location>
</feature>
<name>A0ABD0STQ8_LOXSC</name>
<dbReference type="GO" id="GO:0003690">
    <property type="term" value="F:double-stranded DNA binding"/>
    <property type="evidence" value="ECO:0007669"/>
    <property type="project" value="UniProtKB-ARBA"/>
</dbReference>
<dbReference type="SUPFAM" id="SSF57667">
    <property type="entry name" value="beta-beta-alpha zinc fingers"/>
    <property type="match status" value="6"/>
</dbReference>
<feature type="domain" description="C2H2-type" evidence="13">
    <location>
        <begin position="273"/>
        <end position="300"/>
    </location>
</feature>
<dbReference type="SMART" id="SM00868">
    <property type="entry name" value="zf-AD"/>
    <property type="match status" value="1"/>
</dbReference>
<protein>
    <submittedName>
        <fullName evidence="15">Uncharacterized protein</fullName>
    </submittedName>
</protein>
<feature type="domain" description="C2H2-type" evidence="13">
    <location>
        <begin position="245"/>
        <end position="272"/>
    </location>
</feature>
<dbReference type="GO" id="GO:0008270">
    <property type="term" value="F:zinc ion binding"/>
    <property type="evidence" value="ECO:0007669"/>
    <property type="project" value="UniProtKB-UniRule"/>
</dbReference>
<dbReference type="FunFam" id="3.30.160.60:FF:000446">
    <property type="entry name" value="Zinc finger protein"/>
    <property type="match status" value="3"/>
</dbReference>
<dbReference type="SUPFAM" id="SSF57716">
    <property type="entry name" value="Glucocorticoid receptor-like (DNA-binding domain)"/>
    <property type="match status" value="1"/>
</dbReference>
<dbReference type="PROSITE" id="PS50157">
    <property type="entry name" value="ZINC_FINGER_C2H2_2"/>
    <property type="match status" value="9"/>
</dbReference>
<evidence type="ECO:0000256" key="7">
    <source>
        <dbReference type="ARBA" id="ARBA00023015"/>
    </source>
</evidence>
<dbReference type="InterPro" id="IPR036236">
    <property type="entry name" value="Znf_C2H2_sf"/>
</dbReference>
<comment type="subcellular location">
    <subcellularLocation>
        <location evidence="1">Nucleus</location>
    </subcellularLocation>
</comment>
<keyword evidence="5 11" id="KW-0863">Zinc-finger</keyword>
<evidence type="ECO:0000256" key="8">
    <source>
        <dbReference type="ARBA" id="ARBA00023125"/>
    </source>
</evidence>
<evidence type="ECO:0000256" key="5">
    <source>
        <dbReference type="ARBA" id="ARBA00022771"/>
    </source>
</evidence>
<dbReference type="FunFam" id="3.30.160.60:FF:000710">
    <property type="entry name" value="Zinc finger protein 768"/>
    <property type="match status" value="1"/>
</dbReference>
<comment type="similarity">
    <text evidence="2">Belongs to the krueppel C2H2-type zinc-finger protein family.</text>
</comment>
<keyword evidence="8" id="KW-0238">DNA-binding</keyword>
<reference evidence="15 16" key="1">
    <citation type="submission" date="2024-06" db="EMBL/GenBank/DDBJ databases">
        <title>A chromosome-level genome assembly of beet webworm, Loxostege sticticalis.</title>
        <authorList>
            <person name="Zhang Y."/>
        </authorList>
    </citation>
    <scope>NUCLEOTIDE SEQUENCE [LARGE SCALE GENOMIC DNA]</scope>
    <source>
        <strain evidence="15">AQ028</strain>
        <tissue evidence="15">Male pupae</tissue>
    </source>
</reference>
<proteinExistence type="inferred from homology"/>
<evidence type="ECO:0000256" key="9">
    <source>
        <dbReference type="ARBA" id="ARBA00023163"/>
    </source>
</evidence>
<dbReference type="GO" id="GO:0005634">
    <property type="term" value="C:nucleus"/>
    <property type="evidence" value="ECO:0007669"/>
    <property type="project" value="UniProtKB-SubCell"/>
</dbReference>
<keyword evidence="3 12" id="KW-0479">Metal-binding</keyword>
<dbReference type="SMART" id="SM00355">
    <property type="entry name" value="ZnF_C2H2"/>
    <property type="match status" value="10"/>
</dbReference>
<dbReference type="PANTHER" id="PTHR24408:SF58">
    <property type="entry name" value="TRANSCRIPTION FACTOR (TFIIIA), PUTATIVE (AFU_ORTHOLOGUE AFUA_1G05150)-RELATED"/>
    <property type="match status" value="1"/>
</dbReference>
<dbReference type="PROSITE" id="PS51915">
    <property type="entry name" value="ZAD"/>
    <property type="match status" value="1"/>
</dbReference>
<dbReference type="Pfam" id="PF07776">
    <property type="entry name" value="zf-AD"/>
    <property type="match status" value="1"/>
</dbReference>
<feature type="domain" description="C2H2-type" evidence="13">
    <location>
        <begin position="186"/>
        <end position="214"/>
    </location>
</feature>
<feature type="domain" description="C2H2-type" evidence="13">
    <location>
        <begin position="329"/>
        <end position="357"/>
    </location>
</feature>
<keyword evidence="7" id="KW-0805">Transcription regulation</keyword>
<feature type="domain" description="C2H2-type" evidence="13">
    <location>
        <begin position="217"/>
        <end position="244"/>
    </location>
</feature>
<organism evidence="15 16">
    <name type="scientific">Loxostege sticticalis</name>
    <name type="common">Beet webworm moth</name>
    <dbReference type="NCBI Taxonomy" id="481309"/>
    <lineage>
        <taxon>Eukaryota</taxon>
        <taxon>Metazoa</taxon>
        <taxon>Ecdysozoa</taxon>
        <taxon>Arthropoda</taxon>
        <taxon>Hexapoda</taxon>
        <taxon>Insecta</taxon>
        <taxon>Pterygota</taxon>
        <taxon>Neoptera</taxon>
        <taxon>Endopterygota</taxon>
        <taxon>Lepidoptera</taxon>
        <taxon>Glossata</taxon>
        <taxon>Ditrysia</taxon>
        <taxon>Pyraloidea</taxon>
        <taxon>Crambidae</taxon>
        <taxon>Pyraustinae</taxon>
        <taxon>Loxostege</taxon>
    </lineage>
</organism>
<evidence type="ECO:0000259" key="14">
    <source>
        <dbReference type="PROSITE" id="PS51915"/>
    </source>
</evidence>
<feature type="domain" description="ZAD" evidence="14">
    <location>
        <begin position="4"/>
        <end position="79"/>
    </location>
</feature>
<feature type="binding site" evidence="12">
    <location>
        <position position="6"/>
    </location>
    <ligand>
        <name>Zn(2+)</name>
        <dbReference type="ChEBI" id="CHEBI:29105"/>
    </ligand>
</feature>
<dbReference type="Gene3D" id="3.40.1800.20">
    <property type="match status" value="1"/>
</dbReference>
<dbReference type="PROSITE" id="PS00028">
    <property type="entry name" value="ZINC_FINGER_C2H2_1"/>
    <property type="match status" value="9"/>
</dbReference>
<evidence type="ECO:0000256" key="4">
    <source>
        <dbReference type="ARBA" id="ARBA00022737"/>
    </source>
</evidence>
<dbReference type="AlphaFoldDB" id="A0ABD0STQ8"/>
<dbReference type="InterPro" id="IPR012934">
    <property type="entry name" value="Znf_AD"/>
</dbReference>
<evidence type="ECO:0000256" key="3">
    <source>
        <dbReference type="ARBA" id="ARBA00022723"/>
    </source>
</evidence>
<dbReference type="PANTHER" id="PTHR24408">
    <property type="entry name" value="ZINC FINGER PROTEIN"/>
    <property type="match status" value="1"/>
</dbReference>
<feature type="domain" description="C2H2-type" evidence="13">
    <location>
        <begin position="158"/>
        <end position="185"/>
    </location>
</feature>
<dbReference type="InterPro" id="IPR013087">
    <property type="entry name" value="Znf_C2H2_type"/>
</dbReference>
<dbReference type="Gene3D" id="3.30.160.60">
    <property type="entry name" value="Classic Zinc Finger"/>
    <property type="match status" value="9"/>
</dbReference>
<dbReference type="EMBL" id="JBEDNZ010000015">
    <property type="protein sequence ID" value="KAL0829129.1"/>
    <property type="molecule type" value="Genomic_DNA"/>
</dbReference>
<evidence type="ECO:0000256" key="2">
    <source>
        <dbReference type="ARBA" id="ARBA00006991"/>
    </source>
</evidence>
<evidence type="ECO:0000256" key="12">
    <source>
        <dbReference type="PROSITE-ProRule" id="PRU01263"/>
    </source>
</evidence>
<evidence type="ECO:0000259" key="13">
    <source>
        <dbReference type="PROSITE" id="PS50157"/>
    </source>
</evidence>
<sequence length="470" mass="54770">MDLKLCRVCRETVGNTNIFDADLNCISISSKIMFCCPKISIEEYDGLPHYICSSCEQDLGTTYRFIQKCEASDRTLRTQHYDNKHNNILTKIEIKMEELETKASDHELPNNYNSYDELDVPLAVISKKIKLEGVKSCNKVHKSLAKNKRKKFNYKGPQNCSVCGRECANPSTLFIHMRSHTNEKPFQCEFCDKRYKDSGSLKRHSIRNHIKTRERRYICESCGKGFFSKTDIIIHLRTHTGETPYSCSECNALFTQLSSLIRHKKKHLGEKTEACDICFKKFITKDSLKKHQMVHTSQKQYSCNICLSIFKYKHNLTKHYKLHSEPNSFVCNHCGRTFNIKGNLKSHMDRVHSEKSGYCNTCCKIVSNLEVHMWKHTGERPLKCELCTRSFCELRALTHHMNFRHNKTDKFKCTVDGCLRGFPSRPMLEYHIAKLHDSAFKYPCDKCARGFYRKNDLVRHKIGTHKEKLL</sequence>
<feature type="binding site" evidence="12">
    <location>
        <position position="52"/>
    </location>
    <ligand>
        <name>Zn(2+)</name>
        <dbReference type="ChEBI" id="CHEBI:29105"/>
    </ligand>
</feature>
<evidence type="ECO:0000313" key="16">
    <source>
        <dbReference type="Proteomes" id="UP001549921"/>
    </source>
</evidence>
<evidence type="ECO:0000256" key="1">
    <source>
        <dbReference type="ARBA" id="ARBA00004123"/>
    </source>
</evidence>
<feature type="domain" description="C2H2-type" evidence="13">
    <location>
        <begin position="382"/>
        <end position="410"/>
    </location>
</feature>
<evidence type="ECO:0000256" key="6">
    <source>
        <dbReference type="ARBA" id="ARBA00022833"/>
    </source>
</evidence>
<evidence type="ECO:0000313" key="15">
    <source>
        <dbReference type="EMBL" id="KAL0829129.1"/>
    </source>
</evidence>
<keyword evidence="9" id="KW-0804">Transcription</keyword>
<feature type="binding site" evidence="12">
    <location>
        <position position="9"/>
    </location>
    <ligand>
        <name>Zn(2+)</name>
        <dbReference type="ChEBI" id="CHEBI:29105"/>
    </ligand>
</feature>
<evidence type="ECO:0000256" key="10">
    <source>
        <dbReference type="ARBA" id="ARBA00023242"/>
    </source>
</evidence>
<keyword evidence="4" id="KW-0677">Repeat</keyword>
<keyword evidence="10" id="KW-0539">Nucleus</keyword>
<feature type="domain" description="C2H2-type" evidence="13">
    <location>
        <begin position="442"/>
        <end position="465"/>
    </location>
</feature>
<dbReference type="Pfam" id="PF00096">
    <property type="entry name" value="zf-C2H2"/>
    <property type="match status" value="6"/>
</dbReference>
<feature type="binding site" evidence="12">
    <location>
        <position position="55"/>
    </location>
    <ligand>
        <name>Zn(2+)</name>
        <dbReference type="ChEBI" id="CHEBI:29105"/>
    </ligand>
</feature>
<keyword evidence="6 12" id="KW-0862">Zinc</keyword>
<dbReference type="FunFam" id="3.30.160.60:FF:001370">
    <property type="entry name" value="Zinc finger protein"/>
    <property type="match status" value="1"/>
</dbReference>
<gene>
    <name evidence="15" type="ORF">ABMA28_003983</name>
</gene>
<accession>A0ABD0STQ8</accession>
<evidence type="ECO:0000256" key="11">
    <source>
        <dbReference type="PROSITE-ProRule" id="PRU00042"/>
    </source>
</evidence>
<comment type="caution">
    <text evidence="15">The sequence shown here is derived from an EMBL/GenBank/DDBJ whole genome shotgun (WGS) entry which is preliminary data.</text>
</comment>